<dbReference type="AlphaFoldDB" id="A0A1X0I1V5"/>
<dbReference type="Proteomes" id="UP000192513">
    <property type="component" value="Unassembled WGS sequence"/>
</dbReference>
<evidence type="ECO:0008006" key="4">
    <source>
        <dbReference type="Google" id="ProtNLM"/>
    </source>
</evidence>
<organism evidence="2 3">
    <name type="scientific">Mycobacterium paraseoulense</name>
    <dbReference type="NCBI Taxonomy" id="590652"/>
    <lineage>
        <taxon>Bacteria</taxon>
        <taxon>Bacillati</taxon>
        <taxon>Actinomycetota</taxon>
        <taxon>Actinomycetes</taxon>
        <taxon>Mycobacteriales</taxon>
        <taxon>Mycobacteriaceae</taxon>
        <taxon>Mycobacterium</taxon>
    </lineage>
</organism>
<name>A0A1X0I1V5_9MYCO</name>
<dbReference type="STRING" id="590652.BST39_28305"/>
<evidence type="ECO:0000313" key="3">
    <source>
        <dbReference type="Proteomes" id="UP000192513"/>
    </source>
</evidence>
<keyword evidence="1" id="KW-0812">Transmembrane</keyword>
<keyword evidence="1" id="KW-1133">Transmembrane helix</keyword>
<dbReference type="EMBL" id="MVIE01000087">
    <property type="protein sequence ID" value="ORB32822.1"/>
    <property type="molecule type" value="Genomic_DNA"/>
</dbReference>
<feature type="transmembrane region" description="Helical" evidence="1">
    <location>
        <begin position="175"/>
        <end position="208"/>
    </location>
</feature>
<sequence>MGEAFSWAWNTFTKNAVALIVPTLVYGLLIGLATALITLSQNMNTATTSDDYDFTFTTNLTGPGYGLLALGYLIAYAVSAFAQSAFLSGCLDLADGRAVTVGSFFRPRNLGMVFLAVLIVEVLTSIASALCFIPGLVLGIFTQFTVPFVIDRSESAIKGFTSSFSLVGSNFVNALLVWLVAFASFIVGLLLCGVGLLVAAPVASLLIIYAYRKLTGGQVVPVPQPGYQPGPPPGPQPA</sequence>
<reference evidence="2 3" key="1">
    <citation type="submission" date="2017-02" db="EMBL/GenBank/DDBJ databases">
        <title>The new phylogeny of genus Mycobacterium.</title>
        <authorList>
            <person name="Tortoli E."/>
            <person name="Trovato A."/>
            <person name="Cirillo D.M."/>
        </authorList>
    </citation>
    <scope>NUCLEOTIDE SEQUENCE [LARGE SCALE GENOMIC DNA]</scope>
    <source>
        <strain evidence="2 3">DSM 45000</strain>
    </source>
</reference>
<accession>A0A1X0I1V5</accession>
<feature type="transmembrane region" description="Helical" evidence="1">
    <location>
        <begin position="16"/>
        <end position="39"/>
    </location>
</feature>
<evidence type="ECO:0000313" key="2">
    <source>
        <dbReference type="EMBL" id="ORB32822.1"/>
    </source>
</evidence>
<protein>
    <recommendedName>
        <fullName evidence="4">Proline and glycine rich transmembrane protein</fullName>
    </recommendedName>
</protein>
<feature type="transmembrane region" description="Helical" evidence="1">
    <location>
        <begin position="112"/>
        <end position="141"/>
    </location>
</feature>
<dbReference type="OrthoDB" id="4829830at2"/>
<keyword evidence="1" id="KW-0472">Membrane</keyword>
<feature type="transmembrane region" description="Helical" evidence="1">
    <location>
        <begin position="69"/>
        <end position="91"/>
    </location>
</feature>
<proteinExistence type="predicted"/>
<comment type="caution">
    <text evidence="2">The sequence shown here is derived from an EMBL/GenBank/DDBJ whole genome shotgun (WGS) entry which is preliminary data.</text>
</comment>
<keyword evidence="3" id="KW-1185">Reference proteome</keyword>
<gene>
    <name evidence="2" type="ORF">BST39_28305</name>
</gene>
<evidence type="ECO:0000256" key="1">
    <source>
        <dbReference type="SAM" id="Phobius"/>
    </source>
</evidence>